<dbReference type="Gene3D" id="3.30.200.20">
    <property type="entry name" value="Phosphorylase Kinase, domain 1"/>
    <property type="match status" value="1"/>
</dbReference>
<feature type="domain" description="Protein kinase" evidence="11">
    <location>
        <begin position="32"/>
        <end position="136"/>
    </location>
</feature>
<comment type="subcellular location">
    <subcellularLocation>
        <location evidence="1">Host cell</location>
    </subcellularLocation>
</comment>
<dbReference type="GO" id="GO:0005737">
    <property type="term" value="C:cytoplasm"/>
    <property type="evidence" value="ECO:0007669"/>
    <property type="project" value="TreeGrafter"/>
</dbReference>
<evidence type="ECO:0000256" key="6">
    <source>
        <dbReference type="ARBA" id="ARBA00022741"/>
    </source>
</evidence>
<keyword evidence="6" id="KW-0547">Nucleotide-binding</keyword>
<evidence type="ECO:0000259" key="11">
    <source>
        <dbReference type="PROSITE" id="PS50011"/>
    </source>
</evidence>
<evidence type="ECO:0000256" key="1">
    <source>
        <dbReference type="ARBA" id="ARBA00004340"/>
    </source>
</evidence>
<dbReference type="PROSITE" id="PS50011">
    <property type="entry name" value="PROTEIN_KINASE_DOM"/>
    <property type="match status" value="1"/>
</dbReference>
<dbReference type="EC" id="2.7.11.1" evidence="3"/>
<reference evidence="12" key="2">
    <citation type="submission" date="2025-09" db="UniProtKB">
        <authorList>
            <consortium name="Ensembl"/>
        </authorList>
    </citation>
    <scope>IDENTIFICATION</scope>
</reference>
<evidence type="ECO:0000256" key="8">
    <source>
        <dbReference type="ARBA" id="ARBA00022840"/>
    </source>
</evidence>
<evidence type="ECO:0000256" key="4">
    <source>
        <dbReference type="ARBA" id="ARBA00022527"/>
    </source>
</evidence>
<dbReference type="GO" id="GO:0043657">
    <property type="term" value="C:host cell"/>
    <property type="evidence" value="ECO:0007669"/>
    <property type="project" value="UniProtKB-SubCell"/>
</dbReference>
<evidence type="ECO:0000313" key="12">
    <source>
        <dbReference type="Ensembl" id="ENSNMLP00000005199.1"/>
    </source>
</evidence>
<dbReference type="InterPro" id="IPR000719">
    <property type="entry name" value="Prot_kinase_dom"/>
</dbReference>
<reference evidence="12" key="1">
    <citation type="submission" date="2025-08" db="UniProtKB">
        <authorList>
            <consortium name="Ensembl"/>
        </authorList>
    </citation>
    <scope>IDENTIFICATION</scope>
</reference>
<dbReference type="Proteomes" id="UP000694523">
    <property type="component" value="Unplaced"/>
</dbReference>
<keyword evidence="8" id="KW-0067">ATP-binding</keyword>
<dbReference type="AlphaFoldDB" id="A0A8C6SE60"/>
<organism evidence="12 13">
    <name type="scientific">Neogobius melanostomus</name>
    <name type="common">round goby</name>
    <dbReference type="NCBI Taxonomy" id="47308"/>
    <lineage>
        <taxon>Eukaryota</taxon>
        <taxon>Metazoa</taxon>
        <taxon>Chordata</taxon>
        <taxon>Craniata</taxon>
        <taxon>Vertebrata</taxon>
        <taxon>Euteleostomi</taxon>
        <taxon>Actinopterygii</taxon>
        <taxon>Neopterygii</taxon>
        <taxon>Teleostei</taxon>
        <taxon>Neoteleostei</taxon>
        <taxon>Acanthomorphata</taxon>
        <taxon>Gobiaria</taxon>
        <taxon>Gobiiformes</taxon>
        <taxon>Gobioidei</taxon>
        <taxon>Gobiidae</taxon>
        <taxon>Benthophilinae</taxon>
        <taxon>Neogobiini</taxon>
        <taxon>Neogobius</taxon>
    </lineage>
</organism>
<evidence type="ECO:0000313" key="13">
    <source>
        <dbReference type="Proteomes" id="UP000694523"/>
    </source>
</evidence>
<dbReference type="Ensembl" id="ENSNMLT00000005970.1">
    <property type="protein sequence ID" value="ENSNMLP00000005199.1"/>
    <property type="gene ID" value="ENSNMLG00000003790.1"/>
</dbReference>
<evidence type="ECO:0000256" key="9">
    <source>
        <dbReference type="ARBA" id="ARBA00047899"/>
    </source>
</evidence>
<dbReference type="PANTHER" id="PTHR22984">
    <property type="entry name" value="SERINE/THREONINE-PROTEIN KINASE PIM"/>
    <property type="match status" value="1"/>
</dbReference>
<keyword evidence="4" id="KW-0723">Serine/threonine-protein kinase</keyword>
<comment type="similarity">
    <text evidence="2">Belongs to the protein kinase superfamily. CAMK Ser/Thr protein kinase family. PIM subfamily.</text>
</comment>
<protein>
    <recommendedName>
        <fullName evidence="3">non-specific serine/threonine protein kinase</fullName>
        <ecNumber evidence="3">2.7.11.1</ecNumber>
    </recommendedName>
</protein>
<dbReference type="PANTHER" id="PTHR22984:SF25">
    <property type="entry name" value="PROTEIN KINASE DOMAIN-CONTAINING PROTEIN"/>
    <property type="match status" value="1"/>
</dbReference>
<proteinExistence type="inferred from homology"/>
<dbReference type="InterPro" id="IPR011009">
    <property type="entry name" value="Kinase-like_dom_sf"/>
</dbReference>
<sequence length="136" mass="15447">CSRQRSSIFNSLQWDELDERSRAEADQFHKLYQITGPLDQGGFGTVYSGLRREDNVPVAIKHVESSRIRKTVVLLYGKMTRVPMEVGLLIQVGALSADNGVTPELVDWYEVGNQMIIVLERPDPCMDLVDYVNRPH</sequence>
<name>A0A8C6SE60_9GOBI</name>
<evidence type="ECO:0000256" key="3">
    <source>
        <dbReference type="ARBA" id="ARBA00012513"/>
    </source>
</evidence>
<accession>A0A8C6SE60</accession>
<dbReference type="InterPro" id="IPR051138">
    <property type="entry name" value="PIM_Ser/Thr_kinase"/>
</dbReference>
<comment type="catalytic activity">
    <reaction evidence="9">
        <text>L-threonyl-[protein] + ATP = O-phospho-L-threonyl-[protein] + ADP + H(+)</text>
        <dbReference type="Rhea" id="RHEA:46608"/>
        <dbReference type="Rhea" id="RHEA-COMP:11060"/>
        <dbReference type="Rhea" id="RHEA-COMP:11605"/>
        <dbReference type="ChEBI" id="CHEBI:15378"/>
        <dbReference type="ChEBI" id="CHEBI:30013"/>
        <dbReference type="ChEBI" id="CHEBI:30616"/>
        <dbReference type="ChEBI" id="CHEBI:61977"/>
        <dbReference type="ChEBI" id="CHEBI:456216"/>
        <dbReference type="EC" id="2.7.11.1"/>
    </reaction>
</comment>
<evidence type="ECO:0000256" key="10">
    <source>
        <dbReference type="ARBA" id="ARBA00048679"/>
    </source>
</evidence>
<keyword evidence="7" id="KW-0418">Kinase</keyword>
<dbReference type="GO" id="GO:0005524">
    <property type="term" value="F:ATP binding"/>
    <property type="evidence" value="ECO:0007669"/>
    <property type="project" value="UniProtKB-KW"/>
</dbReference>
<keyword evidence="13" id="KW-1185">Reference proteome</keyword>
<dbReference type="SUPFAM" id="SSF56112">
    <property type="entry name" value="Protein kinase-like (PK-like)"/>
    <property type="match status" value="1"/>
</dbReference>
<evidence type="ECO:0000256" key="7">
    <source>
        <dbReference type="ARBA" id="ARBA00022777"/>
    </source>
</evidence>
<keyword evidence="5" id="KW-0808">Transferase</keyword>
<evidence type="ECO:0000256" key="2">
    <source>
        <dbReference type="ARBA" id="ARBA00005505"/>
    </source>
</evidence>
<evidence type="ECO:0000256" key="5">
    <source>
        <dbReference type="ARBA" id="ARBA00022679"/>
    </source>
</evidence>
<dbReference type="GO" id="GO:0004674">
    <property type="term" value="F:protein serine/threonine kinase activity"/>
    <property type="evidence" value="ECO:0007669"/>
    <property type="project" value="UniProtKB-KW"/>
</dbReference>
<comment type="catalytic activity">
    <reaction evidence="10">
        <text>L-seryl-[protein] + ATP = O-phospho-L-seryl-[protein] + ADP + H(+)</text>
        <dbReference type="Rhea" id="RHEA:17989"/>
        <dbReference type="Rhea" id="RHEA-COMP:9863"/>
        <dbReference type="Rhea" id="RHEA-COMP:11604"/>
        <dbReference type="ChEBI" id="CHEBI:15378"/>
        <dbReference type="ChEBI" id="CHEBI:29999"/>
        <dbReference type="ChEBI" id="CHEBI:30616"/>
        <dbReference type="ChEBI" id="CHEBI:83421"/>
        <dbReference type="ChEBI" id="CHEBI:456216"/>
        <dbReference type="EC" id="2.7.11.1"/>
    </reaction>
</comment>